<dbReference type="EMBL" id="AAQH01000012">
    <property type="protein sequence ID" value="EAT11921.1"/>
    <property type="molecule type" value="Genomic_DNA"/>
</dbReference>
<comment type="caution">
    <text evidence="1">The sequence shown here is derived from an EMBL/GenBank/DDBJ whole genome shotgun (WGS) entry which is preliminary data.</text>
</comment>
<dbReference type="Proteomes" id="UP000004263">
    <property type="component" value="Unassembled WGS sequence"/>
</dbReference>
<keyword evidence="2" id="KW-1185">Reference proteome</keyword>
<dbReference type="OrthoDB" id="6191487at2"/>
<organism evidence="1 2">
    <name type="scientific">Bermanella marisrubri</name>
    <dbReference type="NCBI Taxonomy" id="207949"/>
    <lineage>
        <taxon>Bacteria</taxon>
        <taxon>Pseudomonadati</taxon>
        <taxon>Pseudomonadota</taxon>
        <taxon>Gammaproteobacteria</taxon>
        <taxon>Oceanospirillales</taxon>
        <taxon>Oceanospirillaceae</taxon>
        <taxon>Bermanella</taxon>
    </lineage>
</organism>
<dbReference type="HOGENOM" id="CLU_473094_0_0_6"/>
<name>Q1N0V3_9GAMM</name>
<evidence type="ECO:0000313" key="1">
    <source>
        <dbReference type="EMBL" id="EAT11921.1"/>
    </source>
</evidence>
<dbReference type="RefSeq" id="WP_007017858.1">
    <property type="nucleotide sequence ID" value="NZ_CH724115.1"/>
</dbReference>
<accession>Q1N0V3</accession>
<proteinExistence type="predicted"/>
<reference evidence="1 2" key="1">
    <citation type="submission" date="2006-03" db="EMBL/GenBank/DDBJ databases">
        <authorList>
            <person name="Pinhassi J."/>
            <person name="Pedros-Alio C."/>
            <person name="Ferriera S."/>
            <person name="Johnson J."/>
            <person name="Kravitz S."/>
            <person name="Halpern A."/>
            <person name="Remington K."/>
            <person name="Beeson K."/>
            <person name="Tran B."/>
            <person name="Rogers Y.-H."/>
            <person name="Friedman R."/>
            <person name="Venter J.C."/>
        </authorList>
    </citation>
    <scope>NUCLEOTIDE SEQUENCE [LARGE SCALE GENOMIC DNA]</scope>
    <source>
        <strain evidence="1 2">RED65</strain>
    </source>
</reference>
<evidence type="ECO:0000313" key="2">
    <source>
        <dbReference type="Proteomes" id="UP000004263"/>
    </source>
</evidence>
<dbReference type="AlphaFoldDB" id="Q1N0V3"/>
<sequence>MHYLTLVKTLFMSLVVLSGCTPDPGLPSDGSSRSTAKPITYSFTLTQSEFDQLSPEDQYMVVNKAMSTFMRGMPADEFFDTSQGLVSPVVRDVSSWTRLQTQLQTPLTSEELLLNEQLVFGFPDDPETTEDDSIPALFTSFDDNQPHQIYVARFLGYPLSHDQFSHWMAYFLANTIMFSPAYEMESTDHQDISRTLGYLQTHIDSGSSVQTVIRGWLHNLSRWRVSRSAENHALEMLELYLGIFNDSEEEQQNTINGGKACAPWSLTDASDNYQLDKDPLIVEGVKAYRVFDQYVSTCDELYDAVVGHPNLMPRVTEVIVNYFLDGSSAEIKNSLISDIVRTGPQTFDDIFLSVIFSEAFLLYSERPKTFEENAFGFLGAMSWSPRSRQWPIDHRTLQTVFHRNSSASVALRAKGWAPMEYKIGRTPFVPLDVLSFASYHKGIRESILLNTRAWDGERYPEESDFTEAAEPRDAPFEIKHGAFYQAGTENLKQTLEDLTAEEMIDYIFLSALGRRATEDEMDTWIAEGLERYMVEVDEDGNNIMRKTNGDRFWEYYTDDYAEIILDYITRLPEFYYYRAVTQ</sequence>
<gene>
    <name evidence="1" type="ORF">RED65_14207</name>
</gene>
<protein>
    <submittedName>
        <fullName evidence="1">Uncharacterized protein</fullName>
    </submittedName>
</protein>